<dbReference type="GO" id="GO:0005886">
    <property type="term" value="C:plasma membrane"/>
    <property type="evidence" value="ECO:0007669"/>
    <property type="project" value="UniProtKB-SubCell"/>
</dbReference>
<protein>
    <submittedName>
        <fullName evidence="9">Putative oxidoreductase</fullName>
    </submittedName>
</protein>
<organism evidence="9 10">
    <name type="scientific">Blastococcus aggregatus</name>
    <dbReference type="NCBI Taxonomy" id="38502"/>
    <lineage>
        <taxon>Bacteria</taxon>
        <taxon>Bacillati</taxon>
        <taxon>Actinomycetota</taxon>
        <taxon>Actinomycetes</taxon>
        <taxon>Geodermatophilales</taxon>
        <taxon>Geodermatophilaceae</taxon>
        <taxon>Blastococcus</taxon>
    </lineage>
</organism>
<keyword evidence="10" id="KW-1185">Reference proteome</keyword>
<evidence type="ECO:0000313" key="10">
    <source>
        <dbReference type="Proteomes" id="UP000219435"/>
    </source>
</evidence>
<keyword evidence="5 8" id="KW-1133">Transmembrane helix</keyword>
<proteinExistence type="inferred from homology"/>
<dbReference type="EMBL" id="OBQI01000009">
    <property type="protein sequence ID" value="SOC53486.1"/>
    <property type="molecule type" value="Genomic_DNA"/>
</dbReference>
<dbReference type="Proteomes" id="UP000219435">
    <property type="component" value="Unassembled WGS sequence"/>
</dbReference>
<evidence type="ECO:0000256" key="2">
    <source>
        <dbReference type="ARBA" id="ARBA00006679"/>
    </source>
</evidence>
<keyword evidence="6 8" id="KW-0472">Membrane</keyword>
<keyword evidence="3" id="KW-1003">Cell membrane</keyword>
<feature type="compositionally biased region" description="Polar residues" evidence="7">
    <location>
        <begin position="173"/>
        <end position="182"/>
    </location>
</feature>
<evidence type="ECO:0000256" key="6">
    <source>
        <dbReference type="ARBA" id="ARBA00023136"/>
    </source>
</evidence>
<evidence type="ECO:0000256" key="8">
    <source>
        <dbReference type="SAM" id="Phobius"/>
    </source>
</evidence>
<sequence length="194" mass="19943">MSIARLGARALIGGLFVGHGTQKLFGWFDGPGRVRTEEMMESIDMRPAKVHAVLAGVTETVAGGLLAAGLATPLASAALTGVMTTAIKKVHLPNGPWASKGGWEYNAVLIAALTALAETGPGELSLDHLLNTERSGTRWAMGALGTGVATAFLTMWLGPRMPARPTGAEWTEAMTNTGSQPDSAAVPGPPEAAS</sequence>
<evidence type="ECO:0000313" key="9">
    <source>
        <dbReference type="EMBL" id="SOC53486.1"/>
    </source>
</evidence>
<evidence type="ECO:0000256" key="4">
    <source>
        <dbReference type="ARBA" id="ARBA00022692"/>
    </source>
</evidence>
<dbReference type="RefSeq" id="WP_097197192.1">
    <property type="nucleotide sequence ID" value="NZ_OBQI01000009.1"/>
</dbReference>
<dbReference type="InterPro" id="IPR051907">
    <property type="entry name" value="DoxX-like_oxidoreductase"/>
</dbReference>
<name>A0A285VJW6_9ACTN</name>
<feature type="region of interest" description="Disordered" evidence="7">
    <location>
        <begin position="173"/>
        <end position="194"/>
    </location>
</feature>
<keyword evidence="4 8" id="KW-0812">Transmembrane</keyword>
<gene>
    <name evidence="9" type="ORF">SAMN05660748_4464</name>
</gene>
<accession>A0A285VJW6</accession>
<evidence type="ECO:0000256" key="1">
    <source>
        <dbReference type="ARBA" id="ARBA00004651"/>
    </source>
</evidence>
<dbReference type="OrthoDB" id="346004at2"/>
<reference evidence="10" key="1">
    <citation type="submission" date="2017-08" db="EMBL/GenBank/DDBJ databases">
        <authorList>
            <person name="Varghese N."/>
            <person name="Submissions S."/>
        </authorList>
    </citation>
    <scope>NUCLEOTIDE SEQUENCE [LARGE SCALE GENOMIC DNA]</scope>
    <source>
        <strain evidence="10">DSM 4725</strain>
    </source>
</reference>
<dbReference type="Pfam" id="PF07681">
    <property type="entry name" value="DoxX"/>
    <property type="match status" value="1"/>
</dbReference>
<comment type="similarity">
    <text evidence="2">Belongs to the DoxX family.</text>
</comment>
<dbReference type="PANTHER" id="PTHR33452:SF1">
    <property type="entry name" value="INNER MEMBRANE PROTEIN YPHA-RELATED"/>
    <property type="match status" value="1"/>
</dbReference>
<evidence type="ECO:0000256" key="7">
    <source>
        <dbReference type="SAM" id="MobiDB-lite"/>
    </source>
</evidence>
<dbReference type="AlphaFoldDB" id="A0A285VJW6"/>
<comment type="subcellular location">
    <subcellularLocation>
        <location evidence="1">Cell membrane</location>
        <topology evidence="1">Multi-pass membrane protein</topology>
    </subcellularLocation>
</comment>
<dbReference type="InterPro" id="IPR032808">
    <property type="entry name" value="DoxX"/>
</dbReference>
<evidence type="ECO:0000256" key="5">
    <source>
        <dbReference type="ARBA" id="ARBA00022989"/>
    </source>
</evidence>
<dbReference type="PANTHER" id="PTHR33452">
    <property type="entry name" value="OXIDOREDUCTASE CATD-RELATED"/>
    <property type="match status" value="1"/>
</dbReference>
<evidence type="ECO:0000256" key="3">
    <source>
        <dbReference type="ARBA" id="ARBA00022475"/>
    </source>
</evidence>
<feature type="transmembrane region" description="Helical" evidence="8">
    <location>
        <begin position="139"/>
        <end position="157"/>
    </location>
</feature>